<keyword evidence="1" id="KW-1133">Transmembrane helix</keyword>
<feature type="transmembrane region" description="Helical" evidence="1">
    <location>
        <begin position="59"/>
        <end position="75"/>
    </location>
</feature>
<dbReference type="Proteomes" id="UP000431684">
    <property type="component" value="Unassembled WGS sequence"/>
</dbReference>
<keyword evidence="1" id="KW-0472">Membrane</keyword>
<comment type="caution">
    <text evidence="3">The sequence shown here is derived from an EMBL/GenBank/DDBJ whole genome shotgun (WGS) entry which is preliminary data.</text>
</comment>
<evidence type="ECO:0000313" key="4">
    <source>
        <dbReference type="Proteomes" id="UP000431684"/>
    </source>
</evidence>
<protein>
    <submittedName>
        <fullName evidence="3">DUF3488 domain-containing protein</fullName>
    </submittedName>
</protein>
<dbReference type="AlphaFoldDB" id="A0A6I3X5X8"/>
<dbReference type="Pfam" id="PF01841">
    <property type="entry name" value="Transglut_core"/>
    <property type="match status" value="1"/>
</dbReference>
<dbReference type="Pfam" id="PF13559">
    <property type="entry name" value="DUF4129"/>
    <property type="match status" value="1"/>
</dbReference>
<dbReference type="EMBL" id="WNWM01000002">
    <property type="protein sequence ID" value="MUI12154.1"/>
    <property type="molecule type" value="Genomic_DNA"/>
</dbReference>
<dbReference type="PANTHER" id="PTHR42736:SF1">
    <property type="entry name" value="PROTEIN-GLUTAMINE GAMMA-GLUTAMYLTRANSFERASE"/>
    <property type="match status" value="1"/>
</dbReference>
<accession>A0A6I3X5X8</accession>
<proteinExistence type="predicted"/>
<keyword evidence="1" id="KW-0812">Transmembrane</keyword>
<dbReference type="InterPro" id="IPR002931">
    <property type="entry name" value="Transglutaminase-like"/>
</dbReference>
<feature type="transmembrane region" description="Helical" evidence="1">
    <location>
        <begin position="12"/>
        <end position="29"/>
    </location>
</feature>
<dbReference type="InterPro" id="IPR021878">
    <property type="entry name" value="TgpA_N"/>
</dbReference>
<dbReference type="InterPro" id="IPR025403">
    <property type="entry name" value="TgpA-like_C"/>
</dbReference>
<feature type="transmembrane region" description="Helical" evidence="1">
    <location>
        <begin position="81"/>
        <end position="100"/>
    </location>
</feature>
<dbReference type="Pfam" id="PF11992">
    <property type="entry name" value="TgpA_N"/>
    <property type="match status" value="1"/>
</dbReference>
<feature type="transmembrane region" description="Helical" evidence="1">
    <location>
        <begin position="164"/>
        <end position="183"/>
    </location>
</feature>
<keyword evidence="4" id="KW-1185">Reference proteome</keyword>
<organism evidence="3 4">
    <name type="scientific">Pseudoduganella dura</name>
    <dbReference type="NCBI Taxonomy" id="321982"/>
    <lineage>
        <taxon>Bacteria</taxon>
        <taxon>Pseudomonadati</taxon>
        <taxon>Pseudomonadota</taxon>
        <taxon>Betaproteobacteria</taxon>
        <taxon>Burkholderiales</taxon>
        <taxon>Oxalobacteraceae</taxon>
        <taxon>Telluria group</taxon>
        <taxon>Pseudoduganella</taxon>
    </lineage>
</organism>
<name>A0A6I3X5X8_9BURK</name>
<dbReference type="RefSeq" id="WP_155708141.1">
    <property type="nucleotide sequence ID" value="NZ_BMWU01000012.1"/>
</dbReference>
<sequence length="662" mass="74115">MMGAGPLTRDKQDTLLLVAAALLVIAPHFAHLPWWIIGTVCVTLLWRVLLTWRGRRLPSAWLLLPVALIAMGGVFRSFGTLLGRDAGVAMLALLLAFKLLEMHAKRDLYVVLFLSFFLMLTNFFYSQSMLTGLAMAATVVVLLAAQITFQYTGIVPPLGQRLRLAGRMFLLAAPLAAALFVLFPRVEGPLWGMPTDTPGPSSGISDTMAPGTMTNLALSEDVAFRARFDGAAPAQRRLYWRGVVLSHYDGRTWTRIGGRLYRRDGDAMTLRVTGKPAPYEVTLEPSARRWLFTLELTPPALDVPGERVGVTDELESFTVRPLHRRVRYRAAAYPEYAVQPALDAALTGKWLQLPPGFNPAAYELGRTLRRDAGVDDGRVIARVLAMFRKERFAYTLQPPLLGRNAVDEFLFVTRQGFCEHYAGAFVVLMRAAGIPARVVTGYQGGELNPVDRYMTVRQSDAHAWAEVWLAHRGWVRIDPTAAVAPDRVTLGLRGALPQQSPFGLAALRSDKDSWFSQLRFRFNAANNAWNQWVLDYNPERQRNFLAELTGWVVDWRALAAVPALLALAWLWRQLRARHRRDPVQTAWERFCVLLARRGVRRAPDEGPHSLACRVAALPLPDDKKAAMAEFLALYAALRYRALDDDERTRSARRLAKLLSLSR</sequence>
<feature type="domain" description="Transglutaminase-like" evidence="2">
    <location>
        <begin position="410"/>
        <end position="481"/>
    </location>
</feature>
<evidence type="ECO:0000259" key="2">
    <source>
        <dbReference type="SMART" id="SM00460"/>
    </source>
</evidence>
<dbReference type="PANTHER" id="PTHR42736">
    <property type="entry name" value="PROTEIN-GLUTAMINE GAMMA-GLUTAMYLTRANSFERASE"/>
    <property type="match status" value="1"/>
</dbReference>
<feature type="transmembrane region" description="Helical" evidence="1">
    <location>
        <begin position="107"/>
        <end position="125"/>
    </location>
</feature>
<gene>
    <name evidence="3" type="ORF">GJV26_06635</name>
</gene>
<feature type="transmembrane region" description="Helical" evidence="1">
    <location>
        <begin position="131"/>
        <end position="152"/>
    </location>
</feature>
<dbReference type="OrthoDB" id="9804872at2"/>
<dbReference type="SMART" id="SM00460">
    <property type="entry name" value="TGc"/>
    <property type="match status" value="1"/>
</dbReference>
<dbReference type="Gene3D" id="3.10.620.30">
    <property type="match status" value="1"/>
</dbReference>
<dbReference type="SUPFAM" id="SSF54001">
    <property type="entry name" value="Cysteine proteinases"/>
    <property type="match status" value="1"/>
</dbReference>
<dbReference type="InterPro" id="IPR052901">
    <property type="entry name" value="Bact_TGase-like"/>
</dbReference>
<dbReference type="InterPro" id="IPR038765">
    <property type="entry name" value="Papain-like_cys_pep_sf"/>
</dbReference>
<reference evidence="3 4" key="1">
    <citation type="submission" date="2019-11" db="EMBL/GenBank/DDBJ databases">
        <title>Draft Genome Sequences of Six Type Strains of the Genus Massilia.</title>
        <authorList>
            <person name="Miess H."/>
            <person name="Frediansyah A."/>
            <person name="Goeker M."/>
            <person name="Gross H."/>
        </authorList>
    </citation>
    <scope>NUCLEOTIDE SEQUENCE [LARGE SCALE GENOMIC DNA]</scope>
    <source>
        <strain evidence="3 4">DSM 17513</strain>
    </source>
</reference>
<evidence type="ECO:0000256" key="1">
    <source>
        <dbReference type="SAM" id="Phobius"/>
    </source>
</evidence>
<evidence type="ECO:0000313" key="3">
    <source>
        <dbReference type="EMBL" id="MUI12154.1"/>
    </source>
</evidence>